<comment type="caution">
    <text evidence="1">The sequence shown here is derived from an EMBL/GenBank/DDBJ whole genome shotgun (WGS) entry which is preliminary data.</text>
</comment>
<dbReference type="OrthoDB" id="10509689at2759"/>
<keyword evidence="1" id="KW-0687">Ribonucleoprotein</keyword>
<accession>A0A8J5ZQL3</accession>
<dbReference type="PROSITE" id="PS00700">
    <property type="entry name" value="RIBOSOMAL_L6_2"/>
    <property type="match status" value="1"/>
</dbReference>
<dbReference type="EMBL" id="JAGFMF010012266">
    <property type="protein sequence ID" value="KAG8505382.1"/>
    <property type="molecule type" value="Genomic_DNA"/>
</dbReference>
<evidence type="ECO:0000313" key="2">
    <source>
        <dbReference type="Proteomes" id="UP000700334"/>
    </source>
</evidence>
<dbReference type="GO" id="GO:0005840">
    <property type="term" value="C:ribosome"/>
    <property type="evidence" value="ECO:0007669"/>
    <property type="project" value="UniProtKB-KW"/>
</dbReference>
<keyword evidence="2" id="KW-1185">Reference proteome</keyword>
<sequence>KCGHLPEERHGYCGGPRDTLPRNFSPINSQNMIKDVTLGFSYKMRSVYAPFPPSVQATTVKNKDIRKFLDGVYVSEKGIVQQADE</sequence>
<protein>
    <submittedName>
        <fullName evidence="1">60S ribosomal protein L9</fullName>
    </submittedName>
</protein>
<dbReference type="AlphaFoldDB" id="A0A8J5ZQL3"/>
<gene>
    <name evidence="1" type="ORF">J0S82_001186</name>
</gene>
<proteinExistence type="predicted"/>
<dbReference type="Gene3D" id="3.90.930.12">
    <property type="entry name" value="Ribosomal protein L6, alpha-beta domain"/>
    <property type="match status" value="1"/>
</dbReference>
<dbReference type="GO" id="GO:0019843">
    <property type="term" value="F:rRNA binding"/>
    <property type="evidence" value="ECO:0007669"/>
    <property type="project" value="InterPro"/>
</dbReference>
<evidence type="ECO:0000313" key="1">
    <source>
        <dbReference type="EMBL" id="KAG8505382.1"/>
    </source>
</evidence>
<reference evidence="1" key="1">
    <citation type="journal article" date="2021" name="Evol. Appl.">
        <title>The genome of the Pyrenean desman and the effects of bottlenecks and inbreeding on the genomic landscape of an endangered species.</title>
        <authorList>
            <person name="Escoda L."/>
            <person name="Castresana J."/>
        </authorList>
    </citation>
    <scope>NUCLEOTIDE SEQUENCE</scope>
    <source>
        <strain evidence="1">IBE-C5619</strain>
    </source>
</reference>
<dbReference type="GO" id="GO:0003735">
    <property type="term" value="F:structural constituent of ribosome"/>
    <property type="evidence" value="ECO:0007669"/>
    <property type="project" value="InterPro"/>
</dbReference>
<dbReference type="InterPro" id="IPR002359">
    <property type="entry name" value="Ribosomal_uL6_CS2"/>
</dbReference>
<dbReference type="GO" id="GO:0006412">
    <property type="term" value="P:translation"/>
    <property type="evidence" value="ECO:0007669"/>
    <property type="project" value="InterPro"/>
</dbReference>
<organism evidence="1 2">
    <name type="scientific">Galemys pyrenaicus</name>
    <name type="common">Iberian desman</name>
    <name type="synonym">Pyrenean desman</name>
    <dbReference type="NCBI Taxonomy" id="202257"/>
    <lineage>
        <taxon>Eukaryota</taxon>
        <taxon>Metazoa</taxon>
        <taxon>Chordata</taxon>
        <taxon>Craniata</taxon>
        <taxon>Vertebrata</taxon>
        <taxon>Euteleostomi</taxon>
        <taxon>Mammalia</taxon>
        <taxon>Eutheria</taxon>
        <taxon>Laurasiatheria</taxon>
        <taxon>Eulipotyphla</taxon>
        <taxon>Talpidae</taxon>
        <taxon>Galemys</taxon>
    </lineage>
</organism>
<feature type="non-terminal residue" evidence="1">
    <location>
        <position position="85"/>
    </location>
</feature>
<dbReference type="InterPro" id="IPR036789">
    <property type="entry name" value="Ribosomal_uL6-like_a/b-dom_sf"/>
</dbReference>
<dbReference type="Proteomes" id="UP000700334">
    <property type="component" value="Unassembled WGS sequence"/>
</dbReference>
<keyword evidence="1" id="KW-0689">Ribosomal protein</keyword>
<name>A0A8J5ZQL3_GALPY</name>